<evidence type="ECO:0000313" key="1">
    <source>
        <dbReference type="EMBL" id="KAL0564215.1"/>
    </source>
</evidence>
<dbReference type="InterPro" id="IPR029058">
    <property type="entry name" value="AB_hydrolase_fold"/>
</dbReference>
<sequence>MWGRGLAAFINEGHLQNKRIIMVGFSARTIAMFNGLGEFLGERIPVVGLVVVEPILYDQETASPAHPQWQAASELMIKGVKAQKEIWPDQEEAKQYLVKRPPWCRWDQSVLDSYLRYGLTEFSGADGTQAIRTICLRAEEASIYDHYEDIWRAMNVMEKLSCMVPIHVVFGAKDRIMGRKVAGVHKVDTSHMVPQEKPGEFADLLSQLIRDILCGPIIKL</sequence>
<dbReference type="Proteomes" id="UP001465976">
    <property type="component" value="Unassembled WGS sequence"/>
</dbReference>
<gene>
    <name evidence="1" type="ORF">V5O48_017836</name>
</gene>
<reference evidence="1 2" key="1">
    <citation type="submission" date="2024-02" db="EMBL/GenBank/DDBJ databases">
        <title>A draft genome for the cacao thread blight pathogen Marasmius crinis-equi.</title>
        <authorList>
            <person name="Cohen S.P."/>
            <person name="Baruah I.K."/>
            <person name="Amoako-Attah I."/>
            <person name="Bukari Y."/>
            <person name="Meinhardt L.W."/>
            <person name="Bailey B.A."/>
        </authorList>
    </citation>
    <scope>NUCLEOTIDE SEQUENCE [LARGE SCALE GENOMIC DNA]</scope>
    <source>
        <strain evidence="1 2">GH-76</strain>
    </source>
</reference>
<proteinExistence type="predicted"/>
<name>A0ABR3EN04_9AGAR</name>
<accession>A0ABR3EN04</accession>
<comment type="caution">
    <text evidence="1">The sequence shown here is derived from an EMBL/GenBank/DDBJ whole genome shotgun (WGS) entry which is preliminary data.</text>
</comment>
<protein>
    <recommendedName>
        <fullName evidence="3">AB hydrolase-1 domain-containing protein</fullName>
    </recommendedName>
</protein>
<evidence type="ECO:0000313" key="2">
    <source>
        <dbReference type="Proteomes" id="UP001465976"/>
    </source>
</evidence>
<dbReference type="Gene3D" id="3.40.50.1820">
    <property type="entry name" value="alpha/beta hydrolase"/>
    <property type="match status" value="1"/>
</dbReference>
<dbReference type="EMBL" id="JBAHYK010002920">
    <property type="protein sequence ID" value="KAL0564215.1"/>
    <property type="molecule type" value="Genomic_DNA"/>
</dbReference>
<dbReference type="SUPFAM" id="SSF53474">
    <property type="entry name" value="alpha/beta-Hydrolases"/>
    <property type="match status" value="1"/>
</dbReference>
<organism evidence="1 2">
    <name type="scientific">Marasmius crinis-equi</name>
    <dbReference type="NCBI Taxonomy" id="585013"/>
    <lineage>
        <taxon>Eukaryota</taxon>
        <taxon>Fungi</taxon>
        <taxon>Dikarya</taxon>
        <taxon>Basidiomycota</taxon>
        <taxon>Agaricomycotina</taxon>
        <taxon>Agaricomycetes</taxon>
        <taxon>Agaricomycetidae</taxon>
        <taxon>Agaricales</taxon>
        <taxon>Marasmiineae</taxon>
        <taxon>Marasmiaceae</taxon>
        <taxon>Marasmius</taxon>
    </lineage>
</organism>
<evidence type="ECO:0008006" key="3">
    <source>
        <dbReference type="Google" id="ProtNLM"/>
    </source>
</evidence>
<keyword evidence="2" id="KW-1185">Reference proteome</keyword>